<dbReference type="InterPro" id="IPR001673">
    <property type="entry name" value="S_mold_repeat"/>
</dbReference>
<evidence type="ECO:0008006" key="3">
    <source>
        <dbReference type="Google" id="ProtNLM"/>
    </source>
</evidence>
<dbReference type="InterPro" id="IPR013783">
    <property type="entry name" value="Ig-like_fold"/>
</dbReference>
<dbReference type="Gene3D" id="2.60.40.10">
    <property type="entry name" value="Immunoglobulins"/>
    <property type="match status" value="1"/>
</dbReference>
<keyword evidence="2" id="KW-1185">Reference proteome</keyword>
<dbReference type="Proteomes" id="UP001207654">
    <property type="component" value="Unassembled WGS sequence"/>
</dbReference>
<protein>
    <recommendedName>
        <fullName evidence="3">Lipoprotein</fullName>
    </recommendedName>
</protein>
<name>A0ABT4AM88_9BACT</name>
<accession>A0ABT4AM88</accession>
<evidence type="ECO:0000313" key="1">
    <source>
        <dbReference type="EMBL" id="MCY1081937.1"/>
    </source>
</evidence>
<evidence type="ECO:0000313" key="2">
    <source>
        <dbReference type="Proteomes" id="UP001207654"/>
    </source>
</evidence>
<dbReference type="PROSITE" id="PS51257">
    <property type="entry name" value="PROKAR_LIPOPROTEIN"/>
    <property type="match status" value="1"/>
</dbReference>
<dbReference type="RefSeq" id="WP_267540519.1">
    <property type="nucleotide sequence ID" value="NZ_JAPNKA010000001.1"/>
</dbReference>
<proteinExistence type="predicted"/>
<reference evidence="1 2" key="1">
    <citation type="submission" date="2022-11" db="EMBL/GenBank/DDBJ databases">
        <title>Minimal conservation of predation-associated metabolite biosynthetic gene clusters underscores biosynthetic potential of Myxococcota including descriptions for ten novel species: Archangium lansinium sp. nov., Myxococcus landrumus sp. nov., Nannocystis bai.</title>
        <authorList>
            <person name="Ahearne A."/>
            <person name="Stevens C."/>
            <person name="Phillips K."/>
        </authorList>
    </citation>
    <scope>NUCLEOTIDE SEQUENCE [LARGE SCALE GENOMIC DNA]</scope>
    <source>
        <strain evidence="1 2">MIWBW</strain>
    </source>
</reference>
<sequence length="704" mass="71937">MLRSHPWLVLLVALVLAGGCRCDEPPVGGTRGEFDVEQRVLDFGRVLEGETARRPVTVVGTGRASVTVSASVRSGPFSLSETEVLVPGASSVSLEVLFPAGVGPAEGTLVLSAGGRTVEVSLRGEGVRPLVCVPSTPCRQSHFELEPGVCVESDAPDGTACIPSSRCQENGRCQAGACVGSPRSCDDGNPCTQDACAPDQGCVTSPVVCPAPQNPCRVGVCDRERGCSEVDAQDRSICGKVDCVTARLCFSGACKEVPTPEGLLCAPSTPCQGEGHCQAGKCVRPDVQELVPVFAQELGGKPSFAPGGPVLLSHGEALFASVCGGDAGCRLVSYTSEGFLRFETPYPEGAPRALLAVSDAGVVLHEPEALESYASSVTGAPLWRAPLASLDAPPGAESFVPSTSAGRVALGPQGEVVSLVSWAPPGAGGDAGVGSGAALVVLAPDGGVLRQGAVEGFSEGARVALDSRGEMFLFAAGGPLVRTEPEDGGTGFRSIPLLAEVPESGASLAVAGDRLFAGTRAFVSADGGLPALAEWGVGVPGLRPLDEPVLLLGDTGYAFARMCLRTDGTACTPEEEGVLLRAFDTGGGAVRWETPVFPDIAPGVLHEAALVQGGAVSTVTSVQLAGAMRAHIQVFARGELLMMCPLRGTPHVAGATYAGSFVYVALERGGSWWLEAFDLGPNVTAETRGWSQGSGLSGSRRASP</sequence>
<comment type="caution">
    <text evidence="1">The sequence shown here is derived from an EMBL/GenBank/DDBJ whole genome shotgun (WGS) entry which is preliminary data.</text>
</comment>
<gene>
    <name evidence="1" type="ORF">OV287_46560</name>
</gene>
<organism evidence="1 2">
    <name type="scientific">Archangium lansingense</name>
    <dbReference type="NCBI Taxonomy" id="2995310"/>
    <lineage>
        <taxon>Bacteria</taxon>
        <taxon>Pseudomonadati</taxon>
        <taxon>Myxococcota</taxon>
        <taxon>Myxococcia</taxon>
        <taxon>Myxococcales</taxon>
        <taxon>Cystobacterineae</taxon>
        <taxon>Archangiaceae</taxon>
        <taxon>Archangium</taxon>
    </lineage>
</organism>
<dbReference type="Pfam" id="PF00526">
    <property type="entry name" value="Dicty_CTDC"/>
    <property type="match status" value="1"/>
</dbReference>
<dbReference type="EMBL" id="JAPNKA010000001">
    <property type="protein sequence ID" value="MCY1081937.1"/>
    <property type="molecule type" value="Genomic_DNA"/>
</dbReference>